<organism evidence="3 4">
    <name type="scientific">Variovorax ginsengisoli</name>
    <dbReference type="NCBI Taxonomy" id="363844"/>
    <lineage>
        <taxon>Bacteria</taxon>
        <taxon>Pseudomonadati</taxon>
        <taxon>Pseudomonadota</taxon>
        <taxon>Betaproteobacteria</taxon>
        <taxon>Burkholderiales</taxon>
        <taxon>Comamonadaceae</taxon>
        <taxon>Variovorax</taxon>
    </lineage>
</organism>
<accession>A0ABT8SE20</accession>
<name>A0ABT8SE20_9BURK</name>
<proteinExistence type="predicted"/>
<dbReference type="Proteomes" id="UP001169027">
    <property type="component" value="Unassembled WGS sequence"/>
</dbReference>
<feature type="region of interest" description="Disordered" evidence="1">
    <location>
        <begin position="304"/>
        <end position="334"/>
    </location>
</feature>
<sequence>MNTVQRFVPGVRQGAASAAAGAPAMLVLQAETSAEVRTALLVATMRGTPVRRVSLKDLQSNLDVSGILAAHLGEIPPVGTVEYVRAVMGIRGVPEPDGMGYGPIGDFLRREVREGVLYELKAAEGPVFVKPVATKTFSGFVYDPRPGAKQSEYQLEQLKAIASLKTATRVWLSEVVEFACEWRYYVDASGHILAKARYDADGDDDAPEPTAEVVQSAIDSTVIYLESRGNAHPLAIDVGVLTNGRTAVVELSDAWALGLYGHARTPGGTDWKAEDYVDFLLQRWRSIVAYAQLRAAREAAERLAKVEKMEPPPPKVPAPRGRPRKVPLQAAAGA</sequence>
<dbReference type="InterPro" id="IPR041261">
    <property type="entry name" value="R2K_2"/>
</dbReference>
<dbReference type="Pfam" id="PF18299">
    <property type="entry name" value="R2K_2"/>
    <property type="match status" value="1"/>
</dbReference>
<dbReference type="EMBL" id="JAUKVY010000021">
    <property type="protein sequence ID" value="MDO1535701.1"/>
    <property type="molecule type" value="Genomic_DNA"/>
</dbReference>
<protein>
    <submittedName>
        <fullName evidence="3">ATP-grasp domain-containing protein</fullName>
    </submittedName>
</protein>
<evidence type="ECO:0000313" key="4">
    <source>
        <dbReference type="Proteomes" id="UP001169027"/>
    </source>
</evidence>
<reference evidence="3" key="1">
    <citation type="submission" date="2023-06" db="EMBL/GenBank/DDBJ databases">
        <authorList>
            <person name="Jiang Y."/>
            <person name="Liu Q."/>
        </authorList>
    </citation>
    <scope>NUCLEOTIDE SEQUENCE</scope>
    <source>
        <strain evidence="3">CGMCC 1.12090</strain>
    </source>
</reference>
<evidence type="ECO:0000259" key="2">
    <source>
        <dbReference type="Pfam" id="PF18299"/>
    </source>
</evidence>
<gene>
    <name evidence="3" type="ORF">Q2T77_25785</name>
</gene>
<dbReference type="RefSeq" id="WP_301813500.1">
    <property type="nucleotide sequence ID" value="NZ_JAUJZH010000021.1"/>
</dbReference>
<keyword evidence="4" id="KW-1185">Reference proteome</keyword>
<comment type="caution">
    <text evidence="3">The sequence shown here is derived from an EMBL/GenBank/DDBJ whole genome shotgun (WGS) entry which is preliminary data.</text>
</comment>
<feature type="domain" description="ATP-grasp" evidence="2">
    <location>
        <begin position="107"/>
        <end position="262"/>
    </location>
</feature>
<evidence type="ECO:0000256" key="1">
    <source>
        <dbReference type="SAM" id="MobiDB-lite"/>
    </source>
</evidence>
<evidence type="ECO:0000313" key="3">
    <source>
        <dbReference type="EMBL" id="MDO1535701.1"/>
    </source>
</evidence>